<protein>
    <recommendedName>
        <fullName evidence="2">Sulfocyanin</fullName>
    </recommendedName>
</protein>
<dbReference type="Gene3D" id="2.60.40.420">
    <property type="entry name" value="Cupredoxins - blue copper proteins"/>
    <property type="match status" value="1"/>
</dbReference>
<accession>Q6KZG2</accession>
<evidence type="ECO:0000313" key="6">
    <source>
        <dbReference type="Proteomes" id="UP000000438"/>
    </source>
</evidence>
<dbReference type="PaxDb" id="263820-PTO1305"/>
<keyword evidence="3" id="KW-0472">Membrane</keyword>
<dbReference type="eggNOG" id="arCOG03700">
    <property type="taxonomic scope" value="Archaea"/>
</dbReference>
<dbReference type="AlphaFoldDB" id="Q6KZG2"/>
<evidence type="ECO:0000256" key="3">
    <source>
        <dbReference type="SAM" id="Phobius"/>
    </source>
</evidence>
<dbReference type="HOGENOM" id="CLU_1197668_0_0_2"/>
<feature type="transmembrane region" description="Helical" evidence="3">
    <location>
        <begin position="38"/>
        <end position="60"/>
    </location>
</feature>
<evidence type="ECO:0000259" key="4">
    <source>
        <dbReference type="Pfam" id="PF06525"/>
    </source>
</evidence>
<sequence>MEESICHGNYNHSNMVLALALHERLYGEVVLISNVKKAAIAVLIVAIVLIAAFALTVALYHPMNTVMSDGQKVSNGYIAYNKNGSDPTAYIHLCNWGVGDGHSNAYPFNFNGTSYGAMTIYLPAHINVKLTLTDYEVKPHTLKIELPYPSQWARGPIWAHTSVHVQKVINSTGVVLPIWYGNTAHSRSIWWNNTEPGKYWLVCGLTTHAEAGMYIYVIVSSSITKPYYTIK</sequence>
<dbReference type="InterPro" id="IPR010532">
    <property type="entry name" value="SoxE"/>
</dbReference>
<evidence type="ECO:0000313" key="5">
    <source>
        <dbReference type="EMBL" id="AAT43890.1"/>
    </source>
</evidence>
<dbReference type="PROSITE" id="PS00079">
    <property type="entry name" value="MULTICOPPER_OXIDASE1"/>
    <property type="match status" value="1"/>
</dbReference>
<dbReference type="InterPro" id="IPR033138">
    <property type="entry name" value="Cu_oxidase_CS"/>
</dbReference>
<keyword evidence="3" id="KW-0812">Transmembrane</keyword>
<dbReference type="SUPFAM" id="SSF49503">
    <property type="entry name" value="Cupredoxins"/>
    <property type="match status" value="1"/>
</dbReference>
<dbReference type="GO" id="GO:0005507">
    <property type="term" value="F:copper ion binding"/>
    <property type="evidence" value="ECO:0007669"/>
    <property type="project" value="UniProtKB-UniRule"/>
</dbReference>
<dbReference type="NCBIfam" id="TIGR03094">
    <property type="entry name" value="sulfo_cyanin"/>
    <property type="match status" value="1"/>
</dbReference>
<organism evidence="5 6">
    <name type="scientific">Picrophilus torridus (strain ATCC 700027 / DSM 9790 / JCM 10055 / NBRC 100828 / KAW 2/3)</name>
    <dbReference type="NCBI Taxonomy" id="1122961"/>
    <lineage>
        <taxon>Archaea</taxon>
        <taxon>Methanobacteriati</taxon>
        <taxon>Thermoplasmatota</taxon>
        <taxon>Thermoplasmata</taxon>
        <taxon>Thermoplasmatales</taxon>
        <taxon>Picrophilaceae</taxon>
        <taxon>Picrophilus</taxon>
    </lineage>
</organism>
<dbReference type="KEGG" id="pto:PTO1305"/>
<keyword evidence="3" id="KW-1133">Transmembrane helix</keyword>
<dbReference type="PIRSF" id="PIRSF022145">
    <property type="entry name" value="Sulfocyanin"/>
    <property type="match status" value="1"/>
</dbReference>
<keyword evidence="1" id="KW-0479">Metal-binding</keyword>
<evidence type="ECO:0000256" key="1">
    <source>
        <dbReference type="ARBA" id="ARBA00022723"/>
    </source>
</evidence>
<dbReference type="InParanoid" id="Q6KZG2"/>
<dbReference type="InterPro" id="IPR049544">
    <property type="entry name" value="SoxE-like_C"/>
</dbReference>
<feature type="domain" description="Sulfocyanin-like C-terminal" evidence="4">
    <location>
        <begin position="104"/>
        <end position="229"/>
    </location>
</feature>
<gene>
    <name evidence="5" type="ordered locus">PTO1305</name>
</gene>
<dbReference type="Proteomes" id="UP000000438">
    <property type="component" value="Chromosome"/>
</dbReference>
<evidence type="ECO:0000256" key="2">
    <source>
        <dbReference type="NCBIfam" id="TIGR03094"/>
    </source>
</evidence>
<dbReference type="Pfam" id="PF06525">
    <property type="entry name" value="SoxE"/>
    <property type="match status" value="1"/>
</dbReference>
<name>Q6KZG2_PICTO</name>
<reference evidence="5 6" key="1">
    <citation type="journal article" date="2004" name="Proc. Natl. Acad. Sci. U.S.A.">
        <title>Genome sequence of Picrophilus torridus and its implications for life around pH 0.</title>
        <authorList>
            <person name="Futterer O."/>
            <person name="Angelov A."/>
            <person name="Liesegang H."/>
            <person name="Gottschalk G."/>
            <person name="Schleper C."/>
            <person name="Schepers B."/>
            <person name="Dock C."/>
            <person name="Antranikian G."/>
            <person name="Liebl W."/>
        </authorList>
    </citation>
    <scope>NUCLEOTIDE SEQUENCE [LARGE SCALE GENOMIC DNA]</scope>
    <source>
        <strain evidence="6">ATCC 700027 / DSM 9790 / JCM 10055 / NBRC 100828</strain>
    </source>
</reference>
<dbReference type="STRING" id="263820.PTO1305"/>
<dbReference type="EMBL" id="AE017261">
    <property type="protein sequence ID" value="AAT43890.1"/>
    <property type="molecule type" value="Genomic_DNA"/>
</dbReference>
<proteinExistence type="predicted"/>
<dbReference type="InterPro" id="IPR008972">
    <property type="entry name" value="Cupredoxin"/>
</dbReference>